<sequence length="285" mass="32402">MGRLVIAHHKSYHPYRRDNVERVRRDEEEARRKEEGEDARIMLADSEARISLLRNREGAKFARSTRPREDDDLQRAAEAGLAHPAPEPIATTPTGHINLFADLEQQAMRAAIAASKATVKGAAKVENERGIPLAPSEKDLKPWYSSRDGDAEPSDSRGKETREERRQRDDSRKSQSDPLRSIPAQLSQSTSTHSRDRYHDNSRRGTAAAPSSSARGRPSDPVQERLSREASERARAAELIRRRRREMEGSMTPSTVAGGVDEGYSERYNRKDTEDAQRRRRDRRW</sequence>
<dbReference type="InterPro" id="IPR039875">
    <property type="entry name" value="LENG1-like"/>
</dbReference>
<accession>A0A165CFF3</accession>
<evidence type="ECO:0000259" key="2">
    <source>
        <dbReference type="SMART" id="SM01083"/>
    </source>
</evidence>
<reference evidence="3 4" key="1">
    <citation type="journal article" date="2016" name="Mol. Biol. Evol.">
        <title>Comparative Genomics of Early-Diverging Mushroom-Forming Fungi Provides Insights into the Origins of Lignocellulose Decay Capabilities.</title>
        <authorList>
            <person name="Nagy L.G."/>
            <person name="Riley R."/>
            <person name="Tritt A."/>
            <person name="Adam C."/>
            <person name="Daum C."/>
            <person name="Floudas D."/>
            <person name="Sun H."/>
            <person name="Yadav J.S."/>
            <person name="Pangilinan J."/>
            <person name="Larsson K.H."/>
            <person name="Matsuura K."/>
            <person name="Barry K."/>
            <person name="Labutti K."/>
            <person name="Kuo R."/>
            <person name="Ohm R.A."/>
            <person name="Bhattacharya S.S."/>
            <person name="Shirouzu T."/>
            <person name="Yoshinaga Y."/>
            <person name="Martin F.M."/>
            <person name="Grigoriev I.V."/>
            <person name="Hibbett D.S."/>
        </authorList>
    </citation>
    <scope>NUCLEOTIDE SEQUENCE [LARGE SCALE GENOMIC DNA]</scope>
    <source>
        <strain evidence="3 4">HHB12029</strain>
    </source>
</reference>
<name>A0A165CFF3_EXIGL</name>
<dbReference type="AlphaFoldDB" id="A0A165CFF3"/>
<keyword evidence="4" id="KW-1185">Reference proteome</keyword>
<evidence type="ECO:0000256" key="1">
    <source>
        <dbReference type="SAM" id="MobiDB-lite"/>
    </source>
</evidence>
<feature type="region of interest" description="Disordered" evidence="1">
    <location>
        <begin position="130"/>
        <end position="285"/>
    </location>
</feature>
<dbReference type="Proteomes" id="UP000077266">
    <property type="component" value="Unassembled WGS sequence"/>
</dbReference>
<dbReference type="PANTHER" id="PTHR22093">
    <property type="entry name" value="LEUKOCYTE RECEPTOR CLUSTER LRC MEMBER 1"/>
    <property type="match status" value="1"/>
</dbReference>
<feature type="region of interest" description="Disordered" evidence="1">
    <location>
        <begin position="55"/>
        <end position="94"/>
    </location>
</feature>
<dbReference type="OrthoDB" id="2159131at2759"/>
<feature type="compositionally biased region" description="Low complexity" evidence="1">
    <location>
        <begin position="204"/>
        <end position="216"/>
    </location>
</feature>
<evidence type="ECO:0000313" key="4">
    <source>
        <dbReference type="Proteomes" id="UP000077266"/>
    </source>
</evidence>
<dbReference type="SMART" id="SM01083">
    <property type="entry name" value="Cir_N"/>
    <property type="match status" value="1"/>
</dbReference>
<dbReference type="STRING" id="1314781.A0A165CFF3"/>
<protein>
    <recommendedName>
        <fullName evidence="2">CBF1-interacting co-repressor CIR N-terminal domain-containing protein</fullName>
    </recommendedName>
</protein>
<feature type="compositionally biased region" description="Basic and acidic residues" evidence="1">
    <location>
        <begin position="264"/>
        <end position="277"/>
    </location>
</feature>
<feature type="compositionally biased region" description="Basic and acidic residues" evidence="1">
    <location>
        <begin position="193"/>
        <end position="203"/>
    </location>
</feature>
<feature type="compositionally biased region" description="Basic and acidic residues" evidence="1">
    <location>
        <begin position="136"/>
        <end position="175"/>
    </location>
</feature>
<evidence type="ECO:0000313" key="3">
    <source>
        <dbReference type="EMBL" id="KZV82371.1"/>
    </source>
</evidence>
<proteinExistence type="predicted"/>
<feature type="domain" description="CBF1-interacting co-repressor CIR N-terminal" evidence="2">
    <location>
        <begin position="11"/>
        <end position="47"/>
    </location>
</feature>
<feature type="compositionally biased region" description="Basic and acidic residues" evidence="1">
    <location>
        <begin position="222"/>
        <end position="248"/>
    </location>
</feature>
<feature type="compositionally biased region" description="Basic and acidic residues" evidence="1">
    <location>
        <begin position="55"/>
        <end position="75"/>
    </location>
</feature>
<dbReference type="EMBL" id="KV426329">
    <property type="protein sequence ID" value="KZV82371.1"/>
    <property type="molecule type" value="Genomic_DNA"/>
</dbReference>
<gene>
    <name evidence="3" type="ORF">EXIGLDRAFT_657242</name>
</gene>
<organism evidence="3 4">
    <name type="scientific">Exidia glandulosa HHB12029</name>
    <dbReference type="NCBI Taxonomy" id="1314781"/>
    <lineage>
        <taxon>Eukaryota</taxon>
        <taxon>Fungi</taxon>
        <taxon>Dikarya</taxon>
        <taxon>Basidiomycota</taxon>
        <taxon>Agaricomycotina</taxon>
        <taxon>Agaricomycetes</taxon>
        <taxon>Auriculariales</taxon>
        <taxon>Exidiaceae</taxon>
        <taxon>Exidia</taxon>
    </lineage>
</organism>
<dbReference type="PANTHER" id="PTHR22093:SF0">
    <property type="entry name" value="LEUKOCYTE RECEPTOR CLUSTER MEMBER 1"/>
    <property type="match status" value="1"/>
</dbReference>
<dbReference type="InterPro" id="IPR019339">
    <property type="entry name" value="CIR_N_dom"/>
</dbReference>
<dbReference type="InParanoid" id="A0A165CFF3"/>